<dbReference type="STRING" id="1121326.CLMAG_04480"/>
<dbReference type="OrthoDB" id="9801912at2"/>
<dbReference type="RefSeq" id="WP_066617349.1">
    <property type="nucleotide sequence ID" value="NZ_FQXL01000054.1"/>
</dbReference>
<dbReference type="GO" id="GO:0043190">
    <property type="term" value="C:ATP-binding cassette (ABC) transporter complex"/>
    <property type="evidence" value="ECO:0007669"/>
    <property type="project" value="InterPro"/>
</dbReference>
<feature type="chain" id="PRO_5039383315" evidence="4">
    <location>
        <begin position="23"/>
        <end position="531"/>
    </location>
</feature>
<proteinExistence type="inferred from homology"/>
<evidence type="ECO:0000259" key="5">
    <source>
        <dbReference type="Pfam" id="PF00496"/>
    </source>
</evidence>
<dbReference type="SUPFAM" id="SSF53850">
    <property type="entry name" value="Periplasmic binding protein-like II"/>
    <property type="match status" value="1"/>
</dbReference>
<dbReference type="InterPro" id="IPR039424">
    <property type="entry name" value="SBP_5"/>
</dbReference>
<feature type="signal peptide" evidence="4">
    <location>
        <begin position="1"/>
        <end position="22"/>
    </location>
</feature>
<evidence type="ECO:0000256" key="3">
    <source>
        <dbReference type="ARBA" id="ARBA00022729"/>
    </source>
</evidence>
<dbReference type="PIRSF" id="PIRSF002741">
    <property type="entry name" value="MppA"/>
    <property type="match status" value="1"/>
</dbReference>
<keyword evidence="7" id="KW-1185">Reference proteome</keyword>
<dbReference type="EMBL" id="LWAE01000001">
    <property type="protein sequence ID" value="KZL93424.1"/>
    <property type="molecule type" value="Genomic_DNA"/>
</dbReference>
<reference evidence="6 7" key="1">
    <citation type="submission" date="2016-04" db="EMBL/GenBank/DDBJ databases">
        <title>Genome sequence of Clostridium magnum DSM 2767.</title>
        <authorList>
            <person name="Poehlein A."/>
            <person name="Uhlig R."/>
            <person name="Fischer R."/>
            <person name="Bahl H."/>
            <person name="Daniel R."/>
        </authorList>
    </citation>
    <scope>NUCLEOTIDE SEQUENCE [LARGE SCALE GENOMIC DNA]</scope>
    <source>
        <strain evidence="6 7">DSM 2767</strain>
    </source>
</reference>
<dbReference type="Proteomes" id="UP000076603">
    <property type="component" value="Unassembled WGS sequence"/>
</dbReference>
<dbReference type="Gene3D" id="3.90.76.10">
    <property type="entry name" value="Dipeptide-binding Protein, Domain 1"/>
    <property type="match status" value="1"/>
</dbReference>
<dbReference type="Pfam" id="PF00496">
    <property type="entry name" value="SBP_bac_5"/>
    <property type="match status" value="1"/>
</dbReference>
<dbReference type="Gene3D" id="3.10.105.10">
    <property type="entry name" value="Dipeptide-binding Protein, Domain 3"/>
    <property type="match status" value="1"/>
</dbReference>
<accession>A0A168DY13</accession>
<dbReference type="Gene3D" id="3.40.190.10">
    <property type="entry name" value="Periplasmic binding protein-like II"/>
    <property type="match status" value="1"/>
</dbReference>
<comment type="similarity">
    <text evidence="1">Belongs to the bacterial solute-binding protein 5 family.</text>
</comment>
<name>A0A168DY13_9CLOT</name>
<evidence type="ECO:0000256" key="1">
    <source>
        <dbReference type="ARBA" id="ARBA00005695"/>
    </source>
</evidence>
<dbReference type="GO" id="GO:0042597">
    <property type="term" value="C:periplasmic space"/>
    <property type="evidence" value="ECO:0007669"/>
    <property type="project" value="UniProtKB-ARBA"/>
</dbReference>
<keyword evidence="2" id="KW-0813">Transport</keyword>
<dbReference type="PANTHER" id="PTHR30290">
    <property type="entry name" value="PERIPLASMIC BINDING COMPONENT OF ABC TRANSPORTER"/>
    <property type="match status" value="1"/>
</dbReference>
<protein>
    <submittedName>
        <fullName evidence="6">Oligopeptide-binding protein OppA</fullName>
    </submittedName>
</protein>
<evidence type="ECO:0000256" key="2">
    <source>
        <dbReference type="ARBA" id="ARBA00022448"/>
    </source>
</evidence>
<dbReference type="CDD" id="cd08504">
    <property type="entry name" value="PBP2_OppA"/>
    <property type="match status" value="1"/>
</dbReference>
<evidence type="ECO:0000256" key="4">
    <source>
        <dbReference type="SAM" id="SignalP"/>
    </source>
</evidence>
<dbReference type="InterPro" id="IPR030678">
    <property type="entry name" value="Peptide/Ni-bd"/>
</dbReference>
<keyword evidence="3 4" id="KW-0732">Signal</keyword>
<evidence type="ECO:0000313" key="6">
    <source>
        <dbReference type="EMBL" id="KZL93424.1"/>
    </source>
</evidence>
<dbReference type="PANTHER" id="PTHR30290:SF9">
    <property type="entry name" value="OLIGOPEPTIDE-BINDING PROTEIN APPA"/>
    <property type="match status" value="1"/>
</dbReference>
<dbReference type="GO" id="GO:1904680">
    <property type="term" value="F:peptide transmembrane transporter activity"/>
    <property type="evidence" value="ECO:0007669"/>
    <property type="project" value="TreeGrafter"/>
</dbReference>
<sequence>MKRFICCILILSIMFSSGCVEKSVQGNKNEELKDYMVYNLGKAPEDLIMLESYDLRQQDLLVNLFEGLVSEDDKGKINPAIAESWVLSNDDTCYTFKIRENAKWSDGSDINAEDFVTFFSELLSKDIDNRYAEQLYYIFGAEDYRKGKCDFNDVAVRAIDKKNLEIRLNYPCNYFLNILSQPIYSLRKLNDSLKTWKKDYKDILYSGSFIIDDLSYNNDITLKKNINYWNEDSIKSNEILLTCIDGSEATLAAFENNKIDLFTNPPISEFKDLVNSGKAQTASSSDSSLLIFNLKKEGIVRDINLRKAISIGIDRSNIANEILNGTVKEALSYIPSNISDGMSGKFINKVFFKKDLEKETAQSLISNSEYEKNKQTLKLIYLDTLENKKTCEGIAKKLNENLKIKIECQGYEQEEFSEEIKKKDYDMAKIDCEGNYDYPLSFLEQWISSSDINFYGYKNIQFDEKVIKAKMEKDKIKKIELSKEAENILMEDVPVVPLYFYNNIICKKDSIEGIYTTNKGNIKLDKVSERK</sequence>
<comment type="caution">
    <text evidence="6">The sequence shown here is derived from an EMBL/GenBank/DDBJ whole genome shotgun (WGS) entry which is preliminary data.</text>
</comment>
<feature type="domain" description="Solute-binding protein family 5" evidence="5">
    <location>
        <begin position="76"/>
        <end position="453"/>
    </location>
</feature>
<gene>
    <name evidence="6" type="primary">oppA</name>
    <name evidence="6" type="ORF">CLMAG_04480</name>
</gene>
<dbReference type="GO" id="GO:0015833">
    <property type="term" value="P:peptide transport"/>
    <property type="evidence" value="ECO:0007669"/>
    <property type="project" value="TreeGrafter"/>
</dbReference>
<dbReference type="InterPro" id="IPR000914">
    <property type="entry name" value="SBP_5_dom"/>
</dbReference>
<evidence type="ECO:0000313" key="7">
    <source>
        <dbReference type="Proteomes" id="UP000076603"/>
    </source>
</evidence>
<dbReference type="AlphaFoldDB" id="A0A168DY13"/>
<dbReference type="PATRIC" id="fig|1121326.3.peg.426"/>
<dbReference type="PROSITE" id="PS51257">
    <property type="entry name" value="PROKAR_LIPOPROTEIN"/>
    <property type="match status" value="1"/>
</dbReference>
<organism evidence="6 7">
    <name type="scientific">Clostridium magnum DSM 2767</name>
    <dbReference type="NCBI Taxonomy" id="1121326"/>
    <lineage>
        <taxon>Bacteria</taxon>
        <taxon>Bacillati</taxon>
        <taxon>Bacillota</taxon>
        <taxon>Clostridia</taxon>
        <taxon>Eubacteriales</taxon>
        <taxon>Clostridiaceae</taxon>
        <taxon>Clostridium</taxon>
    </lineage>
</organism>